<dbReference type="EMBL" id="CAADRM010000065">
    <property type="protein sequence ID" value="VFU13063.1"/>
    <property type="molecule type" value="Genomic_DNA"/>
</dbReference>
<dbReference type="EC" id="3.5.2.12" evidence="2"/>
<name>A0A485LYK9_9ZZZZ</name>
<evidence type="ECO:0000259" key="1">
    <source>
        <dbReference type="Pfam" id="PF01425"/>
    </source>
</evidence>
<dbReference type="Gene3D" id="3.90.1300.10">
    <property type="entry name" value="Amidase signature (AS) domain"/>
    <property type="match status" value="1"/>
</dbReference>
<organism evidence="2">
    <name type="scientific">anaerobic digester metagenome</name>
    <dbReference type="NCBI Taxonomy" id="1263854"/>
    <lineage>
        <taxon>unclassified sequences</taxon>
        <taxon>metagenomes</taxon>
        <taxon>ecological metagenomes</taxon>
    </lineage>
</organism>
<dbReference type="InterPro" id="IPR000120">
    <property type="entry name" value="Amidase"/>
</dbReference>
<accession>A0A485LYK9</accession>
<keyword evidence="2" id="KW-0378">Hydrolase</keyword>
<dbReference type="InterPro" id="IPR023631">
    <property type="entry name" value="Amidase_dom"/>
</dbReference>
<dbReference type="PROSITE" id="PS00571">
    <property type="entry name" value="AMIDASES"/>
    <property type="match status" value="1"/>
</dbReference>
<dbReference type="AlphaFoldDB" id="A0A485LYK9"/>
<reference evidence="2" key="1">
    <citation type="submission" date="2019-03" db="EMBL/GenBank/DDBJ databases">
        <authorList>
            <person name="Hao L."/>
        </authorList>
    </citation>
    <scope>NUCLEOTIDE SEQUENCE</scope>
</reference>
<dbReference type="InterPro" id="IPR036928">
    <property type="entry name" value="AS_sf"/>
</dbReference>
<dbReference type="PANTHER" id="PTHR11895:SF7">
    <property type="entry name" value="GLUTAMYL-TRNA(GLN) AMIDOTRANSFERASE SUBUNIT A, MITOCHONDRIAL"/>
    <property type="match status" value="1"/>
</dbReference>
<dbReference type="SUPFAM" id="SSF75304">
    <property type="entry name" value="Amidase signature (AS) enzymes"/>
    <property type="match status" value="1"/>
</dbReference>
<sequence length="512" mass="55764">MSKFHEYDQYDALGLAELVRRREVSPGELCEEAIRRIERFNPAVNAVICRMYDQARSSIDSGLPDGPFTGVPFLIKDLVSSCAGAPMTKGCKALRNHIPRHDSELMKRYRNTGVVILGKTNTPEFGLMGVTEPELHGPTKNPWDITRTPGGSSGGSAAAVACGMTPMASGGDGGGSIRIPSSYCALFGLKPSRGRNTAGPDYGQLWQGAAVEHVLTRTVRDCAAMLDAVNGPAPGDPYEIPRPVRPYMQEITRSPGKLRIGFSTASPLGTPVHPECMKAVEDAARLLEDLGHAVEEAGPRIDGMALARSYFMMYFGEVAADISEMQQILGRKAAPKDVEGPTWLLNLLGGAYSAREFVLALREWNRAARAMGEFHQDYDLFLTPTTAYPPVKIGELKPSPAEEMLMKVVNTFGLGRLVRLSGIADKIAIESLAKTPFTQLANLTGQPAMSVPLYWTEENLPCGVQFIAPFGNEASLFRLAAQLEQARPWFDVRPPLLDPDRSSREKSRQTIS</sequence>
<protein>
    <submittedName>
        <fullName evidence="2">6-aminohexanoate-cyclic-dimer hydrolase</fullName>
        <ecNumber evidence="2">3.5.2.12</ecNumber>
    </submittedName>
</protein>
<dbReference type="GO" id="GO:0019874">
    <property type="term" value="F:6-aminohexanoate-cyclic-dimer hydrolase activity"/>
    <property type="evidence" value="ECO:0007669"/>
    <property type="project" value="UniProtKB-EC"/>
</dbReference>
<proteinExistence type="predicted"/>
<dbReference type="InterPro" id="IPR020556">
    <property type="entry name" value="Amidase_CS"/>
</dbReference>
<gene>
    <name evidence="2" type="primary">nylA</name>
    <name evidence="2" type="ORF">SCFA_1570004</name>
</gene>
<evidence type="ECO:0000313" key="2">
    <source>
        <dbReference type="EMBL" id="VFU13063.1"/>
    </source>
</evidence>
<dbReference type="PANTHER" id="PTHR11895">
    <property type="entry name" value="TRANSAMIDASE"/>
    <property type="match status" value="1"/>
</dbReference>
<dbReference type="Pfam" id="PF01425">
    <property type="entry name" value="Amidase"/>
    <property type="match status" value="1"/>
</dbReference>
<feature type="domain" description="Amidase" evidence="1">
    <location>
        <begin position="28"/>
        <end position="476"/>
    </location>
</feature>